<evidence type="ECO:0000256" key="6">
    <source>
        <dbReference type="PIRSR" id="PIRSR000097-3"/>
    </source>
</evidence>
<evidence type="ECO:0000256" key="3">
    <source>
        <dbReference type="ARBA" id="ARBA00023002"/>
    </source>
</evidence>
<feature type="site" description="Lowers pKa of active site Tyr" evidence="6">
    <location>
        <position position="90"/>
    </location>
</feature>
<dbReference type="InterPro" id="IPR020471">
    <property type="entry name" value="AKR"/>
</dbReference>
<reference evidence="8" key="1">
    <citation type="submission" date="2022-12" db="EMBL/GenBank/DDBJ databases">
        <title>Genome assemblies of Blomia tropicalis.</title>
        <authorList>
            <person name="Cui Y."/>
        </authorList>
    </citation>
    <scope>NUCLEOTIDE SEQUENCE</scope>
    <source>
        <tissue evidence="8">Adult mites</tissue>
    </source>
</reference>
<feature type="active site" description="Proton donor" evidence="4">
    <location>
        <position position="62"/>
    </location>
</feature>
<dbReference type="PRINTS" id="PR00069">
    <property type="entry name" value="ALDKETRDTASE"/>
</dbReference>
<dbReference type="PIRSF" id="PIRSF000097">
    <property type="entry name" value="AKR"/>
    <property type="match status" value="1"/>
</dbReference>
<gene>
    <name evidence="8" type="ORF">RDWZM_002912</name>
</gene>
<evidence type="ECO:0000256" key="5">
    <source>
        <dbReference type="PIRSR" id="PIRSR000097-2"/>
    </source>
</evidence>
<evidence type="ECO:0000256" key="1">
    <source>
        <dbReference type="ARBA" id="ARBA00007905"/>
    </source>
</evidence>
<comment type="caution">
    <text evidence="8">The sequence shown here is derived from an EMBL/GenBank/DDBJ whole genome shotgun (WGS) entry which is preliminary data.</text>
</comment>
<dbReference type="FunFam" id="3.20.20.100:FF:000002">
    <property type="entry name" value="2,5-diketo-D-gluconic acid reductase A"/>
    <property type="match status" value="1"/>
</dbReference>
<feature type="binding site" evidence="5">
    <location>
        <position position="123"/>
    </location>
    <ligand>
        <name>substrate</name>
    </ligand>
</feature>
<dbReference type="OMA" id="RHQRMNF"/>
<dbReference type="EMBL" id="JAPWDV010000001">
    <property type="protein sequence ID" value="KAJ6224367.1"/>
    <property type="molecule type" value="Genomic_DNA"/>
</dbReference>
<keyword evidence="2" id="KW-0521">NADP</keyword>
<evidence type="ECO:0000256" key="4">
    <source>
        <dbReference type="PIRSR" id="PIRSR000097-1"/>
    </source>
</evidence>
<name>A0A9Q0MH79_BLOTA</name>
<dbReference type="Proteomes" id="UP001142055">
    <property type="component" value="Chromosome 1"/>
</dbReference>
<dbReference type="InterPro" id="IPR023210">
    <property type="entry name" value="NADP_OxRdtase_dom"/>
</dbReference>
<organism evidence="8 9">
    <name type="scientific">Blomia tropicalis</name>
    <name type="common">Mite</name>
    <dbReference type="NCBI Taxonomy" id="40697"/>
    <lineage>
        <taxon>Eukaryota</taxon>
        <taxon>Metazoa</taxon>
        <taxon>Ecdysozoa</taxon>
        <taxon>Arthropoda</taxon>
        <taxon>Chelicerata</taxon>
        <taxon>Arachnida</taxon>
        <taxon>Acari</taxon>
        <taxon>Acariformes</taxon>
        <taxon>Sarcoptiformes</taxon>
        <taxon>Astigmata</taxon>
        <taxon>Glycyphagoidea</taxon>
        <taxon>Echimyopodidae</taxon>
        <taxon>Blomia</taxon>
    </lineage>
</organism>
<dbReference type="PANTHER" id="PTHR43827">
    <property type="entry name" value="2,5-DIKETO-D-GLUCONIC ACID REDUCTASE"/>
    <property type="match status" value="1"/>
</dbReference>
<evidence type="ECO:0000256" key="2">
    <source>
        <dbReference type="ARBA" id="ARBA00022857"/>
    </source>
</evidence>
<evidence type="ECO:0000313" key="9">
    <source>
        <dbReference type="Proteomes" id="UP001142055"/>
    </source>
</evidence>
<sequence length="301" mass="34374">METKRLEITMNNGNKLPIIGVGTYLMRDDQELKHVIGEAFKIGYRLIGNQLHVLSLYTAKVYRNETIIGDIMADLGSYGLKREDVFLTTKLSTANQGRGNCKKAILEAMENLQVTYLDMVLIHFPGSSKLSPDNPRNAVNRQGSWEDLEELYNDGLVKNIGVSNYTIRHLEEMFTYAIVKPAVNQIEVHPLYFDSELIDFCKDNSIVVQAYSSLGGADGWPVLSKEELLIDLAEKYKKTTAQLLLRWALQHKLCIIPKTTKVDNLRINYNLFDFVISSEDMKEMDSLSRNQKFCWNSKHVK</sequence>
<dbReference type="Pfam" id="PF00248">
    <property type="entry name" value="Aldo_ket_red"/>
    <property type="match status" value="1"/>
</dbReference>
<dbReference type="PANTHER" id="PTHR43827:SF3">
    <property type="entry name" value="NADP-DEPENDENT OXIDOREDUCTASE DOMAIN-CONTAINING PROTEIN"/>
    <property type="match status" value="1"/>
</dbReference>
<dbReference type="InterPro" id="IPR018170">
    <property type="entry name" value="Aldo/ket_reductase_CS"/>
</dbReference>
<evidence type="ECO:0000259" key="7">
    <source>
        <dbReference type="Pfam" id="PF00248"/>
    </source>
</evidence>
<keyword evidence="9" id="KW-1185">Reference proteome</keyword>
<keyword evidence="3" id="KW-0560">Oxidoreductase</keyword>
<dbReference type="AlphaFoldDB" id="A0A9Q0MH79"/>
<feature type="domain" description="NADP-dependent oxidoreductase" evidence="7">
    <location>
        <begin position="27"/>
        <end position="288"/>
    </location>
</feature>
<proteinExistence type="inferred from homology"/>
<accession>A0A9Q0MH79</accession>
<dbReference type="GO" id="GO:0016616">
    <property type="term" value="F:oxidoreductase activity, acting on the CH-OH group of donors, NAD or NADP as acceptor"/>
    <property type="evidence" value="ECO:0007669"/>
    <property type="project" value="UniProtKB-ARBA"/>
</dbReference>
<dbReference type="SUPFAM" id="SSF51430">
    <property type="entry name" value="NAD(P)-linked oxidoreductase"/>
    <property type="match status" value="1"/>
</dbReference>
<dbReference type="PROSITE" id="PS00062">
    <property type="entry name" value="ALDOKETO_REDUCTASE_2"/>
    <property type="match status" value="1"/>
</dbReference>
<dbReference type="Gene3D" id="3.20.20.100">
    <property type="entry name" value="NADP-dependent oxidoreductase domain"/>
    <property type="match status" value="1"/>
</dbReference>
<evidence type="ECO:0000313" key="8">
    <source>
        <dbReference type="EMBL" id="KAJ6224367.1"/>
    </source>
</evidence>
<protein>
    <recommendedName>
        <fullName evidence="7">NADP-dependent oxidoreductase domain-containing protein</fullName>
    </recommendedName>
</protein>
<comment type="similarity">
    <text evidence="1">Belongs to the aldo/keto reductase family.</text>
</comment>
<dbReference type="InterPro" id="IPR036812">
    <property type="entry name" value="NAD(P)_OxRdtase_dom_sf"/>
</dbReference>